<accession>A0A5S4GD40</accession>
<evidence type="ECO:0000259" key="6">
    <source>
        <dbReference type="Pfam" id="PF01694"/>
    </source>
</evidence>
<evidence type="ECO:0000256" key="2">
    <source>
        <dbReference type="ARBA" id="ARBA00022692"/>
    </source>
</evidence>
<evidence type="ECO:0000256" key="4">
    <source>
        <dbReference type="ARBA" id="ARBA00023136"/>
    </source>
</evidence>
<dbReference type="Gene3D" id="1.20.1540.10">
    <property type="entry name" value="Rhomboid-like"/>
    <property type="match status" value="1"/>
</dbReference>
<feature type="transmembrane region" description="Helical" evidence="5">
    <location>
        <begin position="128"/>
        <end position="145"/>
    </location>
</feature>
<gene>
    <name evidence="7" type="ORF">ETD85_29115</name>
</gene>
<dbReference type="GO" id="GO:0004252">
    <property type="term" value="F:serine-type endopeptidase activity"/>
    <property type="evidence" value="ECO:0007669"/>
    <property type="project" value="InterPro"/>
</dbReference>
<proteinExistence type="predicted"/>
<evidence type="ECO:0000256" key="5">
    <source>
        <dbReference type="SAM" id="Phobius"/>
    </source>
</evidence>
<feature type="transmembrane region" description="Helical" evidence="5">
    <location>
        <begin position="77"/>
        <end position="96"/>
    </location>
</feature>
<dbReference type="SUPFAM" id="SSF144091">
    <property type="entry name" value="Rhomboid-like"/>
    <property type="match status" value="1"/>
</dbReference>
<dbReference type="InterPro" id="IPR022764">
    <property type="entry name" value="Peptidase_S54_rhomboid_dom"/>
</dbReference>
<dbReference type="Pfam" id="PF01694">
    <property type="entry name" value="Rhomboid"/>
    <property type="match status" value="1"/>
</dbReference>
<feature type="domain" description="Peptidase S54 rhomboid" evidence="6">
    <location>
        <begin position="63"/>
        <end position="170"/>
    </location>
</feature>
<feature type="transmembrane region" description="Helical" evidence="5">
    <location>
        <begin position="205"/>
        <end position="231"/>
    </location>
</feature>
<evidence type="ECO:0000313" key="8">
    <source>
        <dbReference type="Proteomes" id="UP000306628"/>
    </source>
</evidence>
<organism evidence="7 8">
    <name type="scientific">Nonomuraea zeae</name>
    <dbReference type="NCBI Taxonomy" id="1642303"/>
    <lineage>
        <taxon>Bacteria</taxon>
        <taxon>Bacillati</taxon>
        <taxon>Actinomycetota</taxon>
        <taxon>Actinomycetes</taxon>
        <taxon>Streptosporangiales</taxon>
        <taxon>Streptosporangiaceae</taxon>
        <taxon>Nonomuraea</taxon>
    </lineage>
</organism>
<keyword evidence="8" id="KW-1185">Reference proteome</keyword>
<keyword evidence="4 5" id="KW-0472">Membrane</keyword>
<keyword evidence="3 5" id="KW-1133">Transmembrane helix</keyword>
<protein>
    <submittedName>
        <fullName evidence="7">Rhomboid family intramembrane serine protease</fullName>
    </submittedName>
</protein>
<dbReference type="EMBL" id="VCKX01000101">
    <property type="protein sequence ID" value="TMR30401.1"/>
    <property type="molecule type" value="Genomic_DNA"/>
</dbReference>
<dbReference type="OrthoDB" id="3390953at2"/>
<comment type="caution">
    <text evidence="7">The sequence shown here is derived from an EMBL/GenBank/DDBJ whole genome shotgun (WGS) entry which is preliminary data.</text>
</comment>
<feature type="transmembrane region" description="Helical" evidence="5">
    <location>
        <begin position="157"/>
        <end position="185"/>
    </location>
</feature>
<dbReference type="Proteomes" id="UP000306628">
    <property type="component" value="Unassembled WGS sequence"/>
</dbReference>
<keyword evidence="7" id="KW-0645">Protease</keyword>
<evidence type="ECO:0000256" key="1">
    <source>
        <dbReference type="ARBA" id="ARBA00004141"/>
    </source>
</evidence>
<dbReference type="AlphaFoldDB" id="A0A5S4GD40"/>
<dbReference type="InterPro" id="IPR035952">
    <property type="entry name" value="Rhomboid-like_sf"/>
</dbReference>
<reference evidence="7 8" key="1">
    <citation type="submission" date="2019-05" db="EMBL/GenBank/DDBJ databases">
        <title>Draft genome sequence of Nonomuraea zeae DSM 100528.</title>
        <authorList>
            <person name="Saricaoglu S."/>
            <person name="Isik K."/>
        </authorList>
    </citation>
    <scope>NUCLEOTIDE SEQUENCE [LARGE SCALE GENOMIC DNA]</scope>
    <source>
        <strain evidence="7 8">DSM 100528</strain>
    </source>
</reference>
<keyword evidence="7" id="KW-0378">Hydrolase</keyword>
<keyword evidence="2 5" id="KW-0812">Transmembrane</keyword>
<comment type="subcellular location">
    <subcellularLocation>
        <location evidence="1">Membrane</location>
        <topology evidence="1">Multi-pass membrane protein</topology>
    </subcellularLocation>
</comment>
<name>A0A5S4GD40_9ACTN</name>
<dbReference type="GO" id="GO:0006508">
    <property type="term" value="P:proteolysis"/>
    <property type="evidence" value="ECO:0007669"/>
    <property type="project" value="UniProtKB-KW"/>
</dbReference>
<sequence length="245" mass="25410">MSPSGLVHPALPRAEPVCEADPVFKPYVTAAVFTITVVPSLLQLAVPGLEAAWMRDPAAIAAGEWWRPVTALLVQDGGVFGTLANLAFLAVLGYVAERALGPRRWLTLYAAGAVAGESAGYLLHQPGAGNSVALCGLAAGLALLAGDRPARSLGAFYAVVSGVWLLAGLGTWGVVAMVVLTAAGFQLVVHRERLPQWLPVAVPVAAALVLAALGDLHGYALLAGIIVGWILKEAWPSTFRRTNPA</sequence>
<dbReference type="GO" id="GO:0016020">
    <property type="term" value="C:membrane"/>
    <property type="evidence" value="ECO:0007669"/>
    <property type="project" value="UniProtKB-SubCell"/>
</dbReference>
<evidence type="ECO:0000256" key="3">
    <source>
        <dbReference type="ARBA" id="ARBA00022989"/>
    </source>
</evidence>
<evidence type="ECO:0000313" key="7">
    <source>
        <dbReference type="EMBL" id="TMR30401.1"/>
    </source>
</evidence>